<dbReference type="EMBL" id="CAJNNW010034361">
    <property type="protein sequence ID" value="CAE8722436.1"/>
    <property type="molecule type" value="Genomic_DNA"/>
</dbReference>
<dbReference type="EMBL" id="CAJNNW010036508">
    <property type="protein sequence ID" value="CAE8735017.1"/>
    <property type="molecule type" value="Genomic_DNA"/>
</dbReference>
<name>A0A813LWZ8_POLGL</name>
<accession>A0A813LWZ8</accession>
<evidence type="ECO:0000313" key="2">
    <source>
        <dbReference type="EMBL" id="CAE8722436.1"/>
    </source>
</evidence>
<dbReference type="AlphaFoldDB" id="A0A813LWZ8"/>
<feature type="non-terminal residue" evidence="3">
    <location>
        <position position="144"/>
    </location>
</feature>
<sequence length="144" mass="15713">AYFSCIQDILQLQPSQPASQVFVVGDSHVLPTAWQTVDLPVKGAEGVRRHILVPSLVTGAKIFHLREESNFYTKAAFWERISALPTGAPLVLLLGEIDCREGILSSVQKGKYASIQDALGAVVELYLALLKQLPCCSSCYLLLV</sequence>
<reference evidence="3" key="1">
    <citation type="submission" date="2021-02" db="EMBL/GenBank/DDBJ databases">
        <authorList>
            <person name="Dougan E. K."/>
            <person name="Rhodes N."/>
            <person name="Thang M."/>
            <person name="Chan C."/>
        </authorList>
    </citation>
    <scope>NUCLEOTIDE SEQUENCE</scope>
</reference>
<gene>
    <name evidence="2" type="ORF">PGLA2088_LOCUS42526</name>
    <name evidence="3" type="ORF">PGLA2088_LOCUS47620</name>
    <name evidence="1" type="ORF">PGLA2088_LOCUS623</name>
</gene>
<proteinExistence type="predicted"/>
<evidence type="ECO:0000313" key="1">
    <source>
        <dbReference type="EMBL" id="CAE8627451.1"/>
    </source>
</evidence>
<dbReference type="Proteomes" id="UP000626109">
    <property type="component" value="Unassembled WGS sequence"/>
</dbReference>
<protein>
    <submittedName>
        <fullName evidence="3">Uncharacterized protein</fullName>
    </submittedName>
</protein>
<evidence type="ECO:0000313" key="3">
    <source>
        <dbReference type="EMBL" id="CAE8735017.1"/>
    </source>
</evidence>
<evidence type="ECO:0000313" key="4">
    <source>
        <dbReference type="Proteomes" id="UP000626109"/>
    </source>
</evidence>
<dbReference type="EMBL" id="CAJNNW010000432">
    <property type="protein sequence ID" value="CAE8627451.1"/>
    <property type="molecule type" value="Genomic_DNA"/>
</dbReference>
<comment type="caution">
    <text evidence="3">The sequence shown here is derived from an EMBL/GenBank/DDBJ whole genome shotgun (WGS) entry which is preliminary data.</text>
</comment>
<organism evidence="3 4">
    <name type="scientific">Polarella glacialis</name>
    <name type="common">Dinoflagellate</name>
    <dbReference type="NCBI Taxonomy" id="89957"/>
    <lineage>
        <taxon>Eukaryota</taxon>
        <taxon>Sar</taxon>
        <taxon>Alveolata</taxon>
        <taxon>Dinophyceae</taxon>
        <taxon>Suessiales</taxon>
        <taxon>Suessiaceae</taxon>
        <taxon>Polarella</taxon>
    </lineage>
</organism>